<evidence type="ECO:0000313" key="1">
    <source>
        <dbReference type="EMBL" id="MBX40267.1"/>
    </source>
</evidence>
<proteinExistence type="predicted"/>
<dbReference type="EMBL" id="GGEC01059783">
    <property type="protein sequence ID" value="MBX40267.1"/>
    <property type="molecule type" value="Transcribed_RNA"/>
</dbReference>
<dbReference type="AlphaFoldDB" id="A0A2P2NCU3"/>
<name>A0A2P2NCU3_RHIMU</name>
<organism evidence="1">
    <name type="scientific">Rhizophora mucronata</name>
    <name type="common">Asiatic mangrove</name>
    <dbReference type="NCBI Taxonomy" id="61149"/>
    <lineage>
        <taxon>Eukaryota</taxon>
        <taxon>Viridiplantae</taxon>
        <taxon>Streptophyta</taxon>
        <taxon>Embryophyta</taxon>
        <taxon>Tracheophyta</taxon>
        <taxon>Spermatophyta</taxon>
        <taxon>Magnoliopsida</taxon>
        <taxon>eudicotyledons</taxon>
        <taxon>Gunneridae</taxon>
        <taxon>Pentapetalae</taxon>
        <taxon>rosids</taxon>
        <taxon>fabids</taxon>
        <taxon>Malpighiales</taxon>
        <taxon>Rhizophoraceae</taxon>
        <taxon>Rhizophora</taxon>
    </lineage>
</organism>
<protein>
    <submittedName>
        <fullName evidence="1">Uncharacterized protein</fullName>
    </submittedName>
</protein>
<accession>A0A2P2NCU3</accession>
<reference evidence="1" key="1">
    <citation type="submission" date="2018-02" db="EMBL/GenBank/DDBJ databases">
        <title>Rhizophora mucronata_Transcriptome.</title>
        <authorList>
            <person name="Meera S.P."/>
            <person name="Sreeshan A."/>
            <person name="Augustine A."/>
        </authorList>
    </citation>
    <scope>NUCLEOTIDE SEQUENCE</scope>
    <source>
        <tissue evidence="1">Leaf</tissue>
    </source>
</reference>
<sequence>MQLNHMHSSLISFVPSAKEKLSKGDTIRFPDIYLPTPHSLCNFSNVSLDLVVPPL</sequence>